<dbReference type="Gene3D" id="3.30.420.10">
    <property type="entry name" value="Ribonuclease H-like superfamily/Ribonuclease H"/>
    <property type="match status" value="1"/>
</dbReference>
<dbReference type="OrthoDB" id="5554229at2759"/>
<evidence type="ECO:0000313" key="2">
    <source>
        <dbReference type="Proteomes" id="UP001153555"/>
    </source>
</evidence>
<accession>A0A9N7R8R5</accession>
<dbReference type="GO" id="GO:0003676">
    <property type="term" value="F:nucleic acid binding"/>
    <property type="evidence" value="ECO:0007669"/>
    <property type="project" value="InterPro"/>
</dbReference>
<dbReference type="InterPro" id="IPR036397">
    <property type="entry name" value="RNaseH_sf"/>
</dbReference>
<dbReference type="SUPFAM" id="SSF53098">
    <property type="entry name" value="Ribonuclease H-like"/>
    <property type="match status" value="1"/>
</dbReference>
<dbReference type="Proteomes" id="UP001153555">
    <property type="component" value="Unassembled WGS sequence"/>
</dbReference>
<comment type="caution">
    <text evidence="1">The sequence shown here is derived from an EMBL/GenBank/DDBJ whole genome shotgun (WGS) entry which is preliminary data.</text>
</comment>
<dbReference type="InterPro" id="IPR050951">
    <property type="entry name" value="Retrovirus_Pol_polyprotein"/>
</dbReference>
<dbReference type="EMBL" id="CACSLK010016728">
    <property type="protein sequence ID" value="CAA0817952.1"/>
    <property type="molecule type" value="Genomic_DNA"/>
</dbReference>
<dbReference type="PANTHER" id="PTHR37984:SF5">
    <property type="entry name" value="PROTEIN NYNRIN-LIKE"/>
    <property type="match status" value="1"/>
</dbReference>
<gene>
    <name evidence="1" type="ORF">SHERM_17331</name>
</gene>
<dbReference type="InterPro" id="IPR012337">
    <property type="entry name" value="RNaseH-like_sf"/>
</dbReference>
<name>A0A9N7R8R5_STRHE</name>
<organism evidence="1 2">
    <name type="scientific">Striga hermonthica</name>
    <name type="common">Purple witchweed</name>
    <name type="synonym">Buchnera hermonthica</name>
    <dbReference type="NCBI Taxonomy" id="68872"/>
    <lineage>
        <taxon>Eukaryota</taxon>
        <taxon>Viridiplantae</taxon>
        <taxon>Streptophyta</taxon>
        <taxon>Embryophyta</taxon>
        <taxon>Tracheophyta</taxon>
        <taxon>Spermatophyta</taxon>
        <taxon>Magnoliopsida</taxon>
        <taxon>eudicotyledons</taxon>
        <taxon>Gunneridae</taxon>
        <taxon>Pentapetalae</taxon>
        <taxon>asterids</taxon>
        <taxon>lamiids</taxon>
        <taxon>Lamiales</taxon>
        <taxon>Orobanchaceae</taxon>
        <taxon>Buchnereae</taxon>
        <taxon>Striga</taxon>
    </lineage>
</organism>
<evidence type="ECO:0000313" key="1">
    <source>
        <dbReference type="EMBL" id="CAA0817952.1"/>
    </source>
</evidence>
<protein>
    <recommendedName>
        <fullName evidence="3">Integrase catalytic domain-containing protein</fullName>
    </recommendedName>
</protein>
<proteinExistence type="predicted"/>
<evidence type="ECO:0008006" key="3">
    <source>
        <dbReference type="Google" id="ProtNLM"/>
    </source>
</evidence>
<sequence length="164" mass="18852">MVFTSYFWKELFKMMGVSLDMISAYHPQSDGQTERVNQCVETYLRCDTRSTQIKRDPITLVVCQQTRADECTLRNECRADKNYTLRYKILADNSNNSCARLGEQMSTAQTKAAQKNAAQMFKTPHHTARSKPFGRADKCRADECRTNVQNTPPYGSLKPVWPIR</sequence>
<dbReference type="PANTHER" id="PTHR37984">
    <property type="entry name" value="PROTEIN CBG26694"/>
    <property type="match status" value="1"/>
</dbReference>
<dbReference type="AlphaFoldDB" id="A0A9N7R8R5"/>
<reference evidence="1" key="1">
    <citation type="submission" date="2019-12" db="EMBL/GenBank/DDBJ databases">
        <authorList>
            <person name="Scholes J."/>
        </authorList>
    </citation>
    <scope>NUCLEOTIDE SEQUENCE</scope>
</reference>
<keyword evidence="2" id="KW-1185">Reference proteome</keyword>